<reference evidence="1 2" key="1">
    <citation type="journal article" date="2008" name="Appl. Environ. Microbiol.">
        <title>Molecular characterization of a variant of Bacillus anthracis-specific phage AP50 with improved bacteriolytic activity.</title>
        <authorList>
            <person name="Sozhamannan S."/>
            <person name="McKinstry M."/>
            <person name="Lentz S.M."/>
            <person name="Jalasvuori M."/>
            <person name="McAfee F."/>
            <person name="Smith A."/>
            <person name="Dabbs J."/>
            <person name="Ackermann H.W."/>
            <person name="Bamford J.K."/>
            <person name="Mateczun A."/>
            <person name="Read T.D."/>
        </authorList>
    </citation>
    <scope>NUCLEOTIDE SEQUENCE</scope>
</reference>
<dbReference type="GeneID" id="7018702"/>
<accession>B6RT45</accession>
<evidence type="ECO:0000313" key="2">
    <source>
        <dbReference type="Proteomes" id="UP000002379"/>
    </source>
</evidence>
<proteinExistence type="predicted"/>
<name>B6RT45_9VIRU</name>
<dbReference type="EMBL" id="EU408779">
    <property type="protein sequence ID" value="ACB54912.1"/>
    <property type="molecule type" value="Genomic_DNA"/>
</dbReference>
<dbReference type="OrthoDB" id="35360at10239"/>
<dbReference type="RefSeq" id="YP_002302525.1">
    <property type="nucleotide sequence ID" value="NC_011523.1"/>
</dbReference>
<keyword evidence="2" id="KW-1185">Reference proteome</keyword>
<dbReference type="KEGG" id="vg:7018702"/>
<dbReference type="Proteomes" id="UP000002379">
    <property type="component" value="Segment"/>
</dbReference>
<protein>
    <submittedName>
        <fullName evidence="1">Uncharacterized protein</fullName>
    </submittedName>
</protein>
<sequence length="83" mass="9689">MLDQIQIPNENKESKQERLQLVVDQVVDSLPTTVRLLAGSYLNSFRQVLESEQHDIDGNIDLALSRLREYIDYIQYGHDQENE</sequence>
<organism evidence="1 2">
    <name type="scientific">Bacillus phage AP50</name>
    <dbReference type="NCBI Taxonomy" id="2880538"/>
    <lineage>
        <taxon>Viruses</taxon>
        <taxon>Varidnaviria</taxon>
        <taxon>Bamfordvirae</taxon>
        <taxon>Preplasmiviricota</taxon>
        <taxon>Prepoliviricotina</taxon>
        <taxon>Tectiliviricetes</taxon>
        <taxon>Kalamavirales</taxon>
        <taxon>Tectiviridae</taxon>
        <taxon>Betatectivirus</taxon>
        <taxon>Betatectivirus AP50</taxon>
    </lineage>
</organism>
<evidence type="ECO:0000313" key="1">
    <source>
        <dbReference type="EMBL" id="ACB54912.1"/>
    </source>
</evidence>